<dbReference type="AlphaFoldDB" id="A0A183SZK9"/>
<evidence type="ECO:0000313" key="2">
    <source>
        <dbReference type="EMBL" id="VDL96042.1"/>
    </source>
</evidence>
<gene>
    <name evidence="2" type="ORF">SSLN_LOCUS9657</name>
</gene>
<dbReference type="EMBL" id="UYSU01035379">
    <property type="protein sequence ID" value="VDL96042.1"/>
    <property type="molecule type" value="Genomic_DNA"/>
</dbReference>
<evidence type="ECO:0000313" key="4">
    <source>
        <dbReference type="WBParaSite" id="SSLN_0001001901-mRNA-1"/>
    </source>
</evidence>
<feature type="domain" description="DUF7083" evidence="1">
    <location>
        <begin position="6"/>
        <end position="82"/>
    </location>
</feature>
<reference evidence="4" key="1">
    <citation type="submission" date="2016-06" db="UniProtKB">
        <authorList>
            <consortium name="WormBaseParasite"/>
        </authorList>
    </citation>
    <scope>IDENTIFICATION</scope>
</reference>
<reference evidence="2 3" key="2">
    <citation type="submission" date="2018-11" db="EMBL/GenBank/DDBJ databases">
        <authorList>
            <consortium name="Pathogen Informatics"/>
        </authorList>
    </citation>
    <scope>NUCLEOTIDE SEQUENCE [LARGE SCALE GENOMIC DNA]</scope>
    <source>
        <strain evidence="2 3">NST_G2</strain>
    </source>
</reference>
<dbReference type="InterPro" id="IPR055510">
    <property type="entry name" value="DUF7083"/>
</dbReference>
<name>A0A183SZK9_SCHSO</name>
<proteinExistence type="predicted"/>
<dbReference type="Pfam" id="PF23309">
    <property type="entry name" value="DUF7083"/>
    <property type="match status" value="1"/>
</dbReference>
<dbReference type="WBParaSite" id="SSLN_0001001901-mRNA-1">
    <property type="protein sequence ID" value="SSLN_0001001901-mRNA-1"/>
    <property type="gene ID" value="SSLN_0001001901"/>
</dbReference>
<dbReference type="Proteomes" id="UP000275846">
    <property type="component" value="Unassembled WGS sequence"/>
</dbReference>
<sequence length="82" mass="9723">MTLAGAVAACITEFIYNPDSGVAFDPWFKRWEDIFRVEFTKANDVWKVRLLLIKLVIKEHEWYTDLLLPKNPRDFTFDETVK</sequence>
<dbReference type="STRING" id="70667.A0A183SZK9"/>
<evidence type="ECO:0000313" key="3">
    <source>
        <dbReference type="Proteomes" id="UP000275846"/>
    </source>
</evidence>
<dbReference type="OrthoDB" id="8050037at2759"/>
<protein>
    <recommendedName>
        <fullName evidence="1">DUF7083 domain-containing protein</fullName>
    </recommendedName>
</protein>
<evidence type="ECO:0000259" key="1">
    <source>
        <dbReference type="Pfam" id="PF23309"/>
    </source>
</evidence>
<organism evidence="4">
    <name type="scientific">Schistocephalus solidus</name>
    <name type="common">Tapeworm</name>
    <dbReference type="NCBI Taxonomy" id="70667"/>
    <lineage>
        <taxon>Eukaryota</taxon>
        <taxon>Metazoa</taxon>
        <taxon>Spiralia</taxon>
        <taxon>Lophotrochozoa</taxon>
        <taxon>Platyhelminthes</taxon>
        <taxon>Cestoda</taxon>
        <taxon>Eucestoda</taxon>
        <taxon>Diphyllobothriidea</taxon>
        <taxon>Diphyllobothriidae</taxon>
        <taxon>Schistocephalus</taxon>
    </lineage>
</organism>
<accession>A0A183SZK9</accession>
<keyword evidence="3" id="KW-1185">Reference proteome</keyword>